<feature type="domain" description="DUF2470" evidence="1">
    <location>
        <begin position="184"/>
        <end position="252"/>
    </location>
</feature>
<protein>
    <submittedName>
        <fullName evidence="3">DUF2470 domain-containing protein</fullName>
    </submittedName>
</protein>
<name>A0A3A1WQ61_9HYPH</name>
<dbReference type="PANTHER" id="PTHR13343:SF17">
    <property type="entry name" value="CELLULAR REPRESSOR OF E1A-STIMULATED GENES, ISOFORM A"/>
    <property type="match status" value="1"/>
</dbReference>
<dbReference type="InterPro" id="IPR037119">
    <property type="entry name" value="Haem_oxidase_HugZ-like_sf"/>
</dbReference>
<proteinExistence type="predicted"/>
<keyword evidence="4" id="KW-1185">Reference proteome</keyword>
<dbReference type="InterPro" id="IPR012349">
    <property type="entry name" value="Split_barrel_FMN-bd"/>
</dbReference>
<dbReference type="Pfam" id="PF10615">
    <property type="entry name" value="DUF2470"/>
    <property type="match status" value="1"/>
</dbReference>
<evidence type="ECO:0000313" key="4">
    <source>
        <dbReference type="Proteomes" id="UP000265750"/>
    </source>
</evidence>
<dbReference type="InterPro" id="IPR055343">
    <property type="entry name" value="CREG_beta-barrel"/>
</dbReference>
<dbReference type="InterPro" id="IPR019595">
    <property type="entry name" value="DUF2470"/>
</dbReference>
<dbReference type="EMBL" id="QYRN01000003">
    <property type="protein sequence ID" value="RIY02132.1"/>
    <property type="molecule type" value="Genomic_DNA"/>
</dbReference>
<evidence type="ECO:0000259" key="2">
    <source>
        <dbReference type="Pfam" id="PF13883"/>
    </source>
</evidence>
<organism evidence="3 4">
    <name type="scientific">Aureimonas flava</name>
    <dbReference type="NCBI Taxonomy" id="2320271"/>
    <lineage>
        <taxon>Bacteria</taxon>
        <taxon>Pseudomonadati</taxon>
        <taxon>Pseudomonadota</taxon>
        <taxon>Alphaproteobacteria</taxon>
        <taxon>Hyphomicrobiales</taxon>
        <taxon>Aurantimonadaceae</taxon>
        <taxon>Aureimonas</taxon>
    </lineage>
</organism>
<dbReference type="Proteomes" id="UP000265750">
    <property type="component" value="Unassembled WGS sequence"/>
</dbReference>
<dbReference type="Gene3D" id="2.30.110.10">
    <property type="entry name" value="Electron Transport, Fmn-binding Protein, Chain A"/>
    <property type="match status" value="1"/>
</dbReference>
<dbReference type="GO" id="GO:0005737">
    <property type="term" value="C:cytoplasm"/>
    <property type="evidence" value="ECO:0007669"/>
    <property type="project" value="UniProtKB-ARBA"/>
</dbReference>
<sequence length="265" mass="28144">MGGAGQMTDTPPAAATPYLVADEEARALARRLLRTTRHAALGWLDPTTGAPMASRVALAADFDASPILLLSQLSAHTRALAADPRLSLLAGEAGAGDPMNQPRLSIAGTASPPIGREAPEHERLSRRFTAHHPAASHYGQFADFAFFRVTVTSAFLNAGFARAYPLGADDVTDSVAPDVLAAERRVVDHMNEDHADVLDRLMARRGRAESGWRIATLDRRGFELVAGSLVDRLEFAEPVETGGAFRKAFVALAAGLDADAPETGR</sequence>
<dbReference type="Gene3D" id="3.20.180.10">
    <property type="entry name" value="PNP-oxidase-like"/>
    <property type="match status" value="1"/>
</dbReference>
<comment type="caution">
    <text evidence="3">The sequence shown here is derived from an EMBL/GenBank/DDBJ whole genome shotgun (WGS) entry which is preliminary data.</text>
</comment>
<evidence type="ECO:0000313" key="3">
    <source>
        <dbReference type="EMBL" id="RIY02132.1"/>
    </source>
</evidence>
<dbReference type="OrthoDB" id="9814594at2"/>
<gene>
    <name evidence="3" type="ORF">D3218_07505</name>
</gene>
<dbReference type="SUPFAM" id="SSF50475">
    <property type="entry name" value="FMN-binding split barrel"/>
    <property type="match status" value="1"/>
</dbReference>
<accession>A0A3A1WQ61</accession>
<dbReference type="Pfam" id="PF13883">
    <property type="entry name" value="CREG_beta-barrel"/>
    <property type="match status" value="1"/>
</dbReference>
<evidence type="ECO:0000259" key="1">
    <source>
        <dbReference type="Pfam" id="PF10615"/>
    </source>
</evidence>
<reference evidence="4" key="1">
    <citation type="submission" date="2018-09" db="EMBL/GenBank/DDBJ databases">
        <authorList>
            <person name="Tuo L."/>
        </authorList>
    </citation>
    <scope>NUCLEOTIDE SEQUENCE [LARGE SCALE GENOMIC DNA]</scope>
    <source>
        <strain evidence="4">M2BS4Y-1</strain>
    </source>
</reference>
<dbReference type="PANTHER" id="PTHR13343">
    <property type="entry name" value="CREG1 PROTEIN"/>
    <property type="match status" value="1"/>
</dbReference>
<feature type="domain" description="CREG-like beta-barrel" evidence="2">
    <location>
        <begin position="23"/>
        <end position="160"/>
    </location>
</feature>
<dbReference type="AlphaFoldDB" id="A0A3A1WQ61"/>